<gene>
    <name evidence="1" type="ORF">ACFOU2_21000</name>
</gene>
<name>A0ABV8B913_9BACI</name>
<evidence type="ECO:0000313" key="1">
    <source>
        <dbReference type="EMBL" id="MFC3885814.1"/>
    </source>
</evidence>
<comment type="caution">
    <text evidence="1">The sequence shown here is derived from an EMBL/GenBank/DDBJ whole genome shotgun (WGS) entry which is preliminary data.</text>
</comment>
<keyword evidence="2" id="KW-1185">Reference proteome</keyword>
<dbReference type="RefSeq" id="WP_377918203.1">
    <property type="nucleotide sequence ID" value="NZ_JBHRZT010000072.1"/>
</dbReference>
<evidence type="ECO:0000313" key="2">
    <source>
        <dbReference type="Proteomes" id="UP001595752"/>
    </source>
</evidence>
<dbReference type="EMBL" id="JBHRZT010000072">
    <property type="protein sequence ID" value="MFC3885814.1"/>
    <property type="molecule type" value="Genomic_DNA"/>
</dbReference>
<accession>A0ABV8B913</accession>
<dbReference type="Proteomes" id="UP001595752">
    <property type="component" value="Unassembled WGS sequence"/>
</dbReference>
<organism evidence="1 2">
    <name type="scientific">Bacillus songklensis</name>
    <dbReference type="NCBI Taxonomy" id="1069116"/>
    <lineage>
        <taxon>Bacteria</taxon>
        <taxon>Bacillati</taxon>
        <taxon>Bacillota</taxon>
        <taxon>Bacilli</taxon>
        <taxon>Bacillales</taxon>
        <taxon>Bacillaceae</taxon>
        <taxon>Bacillus</taxon>
    </lineage>
</organism>
<protein>
    <submittedName>
        <fullName evidence="1">Uncharacterized protein</fullName>
    </submittedName>
</protein>
<reference evidence="2" key="1">
    <citation type="journal article" date="2019" name="Int. J. Syst. Evol. Microbiol.">
        <title>The Global Catalogue of Microorganisms (GCM) 10K type strain sequencing project: providing services to taxonomists for standard genome sequencing and annotation.</title>
        <authorList>
            <consortium name="The Broad Institute Genomics Platform"/>
            <consortium name="The Broad Institute Genome Sequencing Center for Infectious Disease"/>
            <person name="Wu L."/>
            <person name="Ma J."/>
        </authorList>
    </citation>
    <scope>NUCLEOTIDE SEQUENCE [LARGE SCALE GENOMIC DNA]</scope>
    <source>
        <strain evidence="2">CCUG 61889</strain>
    </source>
</reference>
<sequence>MEGIEILFIKKSKKLLETIKSILYKFEEKVCYTWMRGDYMNGFKKEITKLSFEEPESLKQFKHYMEQSLWNLRKDLRNPNRSKIELEMIKISTVSLLEKQAKQMSEMKLDEYFSDYIGRVEKLFERYIE</sequence>
<proteinExistence type="predicted"/>